<dbReference type="PROSITE" id="PS51257">
    <property type="entry name" value="PROKAR_LIPOPROTEIN"/>
    <property type="match status" value="1"/>
</dbReference>
<reference evidence="3 4" key="1">
    <citation type="submission" date="2017-10" db="EMBL/GenBank/DDBJ databases">
        <title>The draft genome sequence of Lewinella nigricans NBRC 102662.</title>
        <authorList>
            <person name="Wang K."/>
        </authorList>
    </citation>
    <scope>NUCLEOTIDE SEQUENCE [LARGE SCALE GENOMIC DNA]</scope>
    <source>
        <strain evidence="3 4">NBRC 102662</strain>
    </source>
</reference>
<feature type="domain" description="IPT/TIG" evidence="1">
    <location>
        <begin position="53"/>
        <end position="124"/>
    </location>
</feature>
<dbReference type="RefSeq" id="WP_099155431.1">
    <property type="nucleotide sequence ID" value="NZ_PDUD01000061.1"/>
</dbReference>
<accession>A0A2D0MY11</accession>
<dbReference type="OrthoDB" id="660167at2"/>
<comment type="caution">
    <text evidence="3">The sequence shown here is derived from an EMBL/GenBank/DDBJ whole genome shotgun (WGS) entry which is preliminary data.</text>
</comment>
<sequence length="372" mass="40809">MKKWLKYTALMALFGSLGSFLLTSCEKDTGIAGDPVIYYVRPTDAAVSDSLLSAGFLGSLVAIIGDNLQDVRQVWFNDQRASLNPNYVTKTSIIVSIPNNTPREVNNLLRVVSGDGREAVYDFTVDIPEPQIESMQNEYARAGETTTIYGNFFYEPLQVHFPGGVDGTVVAVTETSIQVTVPEGAEEGSIGVSTNFGAAESGFHFRDSRNIFFGMDPQTGWWSDGYVGDAGSEIAINGNFLYYRGNVGDWGWADMAGGPVDAFGNRHLIPDEAIADPSAYNFKFEVNTLNPFDANAIKILIGNFEDFDNAYIWTGPLDTQGAWQTVVIPFETIQATTDVGIRSEGYAFRFWWHGPGALDADIAFDNFRLVPK</sequence>
<name>A0A2D0MY11_FLAN2</name>
<dbReference type="Gene3D" id="2.60.40.10">
    <property type="entry name" value="Immunoglobulins"/>
    <property type="match status" value="2"/>
</dbReference>
<feature type="domain" description="Surface glycan-binding protein B xyloglucan binding" evidence="2">
    <location>
        <begin position="205"/>
        <end position="371"/>
    </location>
</feature>
<proteinExistence type="predicted"/>
<dbReference type="Pfam" id="PF18329">
    <property type="entry name" value="SGBP_B_XBD"/>
    <property type="match status" value="1"/>
</dbReference>
<gene>
    <name evidence="3" type="ORF">CRP01_38500</name>
</gene>
<dbReference type="AlphaFoldDB" id="A0A2D0MY11"/>
<dbReference type="InterPro" id="IPR002909">
    <property type="entry name" value="IPT_dom"/>
</dbReference>
<dbReference type="EMBL" id="PDUD01000061">
    <property type="protein sequence ID" value="PHN01171.1"/>
    <property type="molecule type" value="Genomic_DNA"/>
</dbReference>
<dbReference type="InterPro" id="IPR040475">
    <property type="entry name" value="SGBP_B_XBD"/>
</dbReference>
<dbReference type="Pfam" id="PF01833">
    <property type="entry name" value="TIG"/>
    <property type="match status" value="1"/>
</dbReference>
<dbReference type="InterPro" id="IPR013783">
    <property type="entry name" value="Ig-like_fold"/>
</dbReference>
<keyword evidence="4" id="KW-1185">Reference proteome</keyword>
<evidence type="ECO:0000259" key="2">
    <source>
        <dbReference type="Pfam" id="PF18329"/>
    </source>
</evidence>
<evidence type="ECO:0000313" key="3">
    <source>
        <dbReference type="EMBL" id="PHN01171.1"/>
    </source>
</evidence>
<evidence type="ECO:0000313" key="4">
    <source>
        <dbReference type="Proteomes" id="UP000223913"/>
    </source>
</evidence>
<dbReference type="SUPFAM" id="SSF81296">
    <property type="entry name" value="E set domains"/>
    <property type="match status" value="1"/>
</dbReference>
<evidence type="ECO:0000259" key="1">
    <source>
        <dbReference type="Pfam" id="PF01833"/>
    </source>
</evidence>
<protein>
    <submittedName>
        <fullName evidence="3">Uncharacterized protein</fullName>
    </submittedName>
</protein>
<dbReference type="CDD" id="cd00102">
    <property type="entry name" value="IPT"/>
    <property type="match status" value="1"/>
</dbReference>
<dbReference type="GO" id="GO:0030247">
    <property type="term" value="F:polysaccharide binding"/>
    <property type="evidence" value="ECO:0007669"/>
    <property type="project" value="InterPro"/>
</dbReference>
<dbReference type="Proteomes" id="UP000223913">
    <property type="component" value="Unassembled WGS sequence"/>
</dbReference>
<organism evidence="3 4">
    <name type="scientific">Flavilitoribacter nigricans (strain ATCC 23147 / DSM 23189 / NBRC 102662 / NCIMB 1420 / SS-2)</name>
    <name type="common">Lewinella nigricans</name>
    <dbReference type="NCBI Taxonomy" id="1122177"/>
    <lineage>
        <taxon>Bacteria</taxon>
        <taxon>Pseudomonadati</taxon>
        <taxon>Bacteroidota</taxon>
        <taxon>Saprospiria</taxon>
        <taxon>Saprospirales</taxon>
        <taxon>Lewinellaceae</taxon>
        <taxon>Flavilitoribacter</taxon>
    </lineage>
</organism>
<dbReference type="InterPro" id="IPR014756">
    <property type="entry name" value="Ig_E-set"/>
</dbReference>